<evidence type="ECO:0000313" key="14">
    <source>
        <dbReference type="Proteomes" id="UP001485043"/>
    </source>
</evidence>
<keyword evidence="7" id="KW-0508">mRNA splicing</keyword>
<keyword evidence="5" id="KW-0677">Repeat</keyword>
<evidence type="ECO:0000256" key="1">
    <source>
        <dbReference type="ARBA" id="ARBA00004123"/>
    </source>
</evidence>
<keyword evidence="3" id="KW-0507">mRNA processing</keyword>
<dbReference type="GO" id="GO:0003723">
    <property type="term" value="F:RNA binding"/>
    <property type="evidence" value="ECO:0007669"/>
    <property type="project" value="UniProtKB-UniRule"/>
</dbReference>
<keyword evidence="8" id="KW-0539">Nucleus</keyword>
<feature type="compositionally biased region" description="Basic and acidic residues" evidence="11">
    <location>
        <begin position="125"/>
        <end position="136"/>
    </location>
</feature>
<keyword evidence="14" id="KW-1185">Reference proteome</keyword>
<dbReference type="CDD" id="cd12246">
    <property type="entry name" value="RRM1_U1A_like"/>
    <property type="match status" value="1"/>
</dbReference>
<evidence type="ECO:0000256" key="6">
    <source>
        <dbReference type="ARBA" id="ARBA00022884"/>
    </source>
</evidence>
<protein>
    <recommendedName>
        <fullName evidence="12">RRM domain-containing protein</fullName>
    </recommendedName>
</protein>
<evidence type="ECO:0000313" key="13">
    <source>
        <dbReference type="EMBL" id="KAK9847957.1"/>
    </source>
</evidence>
<feature type="domain" description="RRM" evidence="12">
    <location>
        <begin position="160"/>
        <end position="234"/>
    </location>
</feature>
<comment type="similarity">
    <text evidence="2">Belongs to the RRM U1 A/B'' family.</text>
</comment>
<dbReference type="InterPro" id="IPR012677">
    <property type="entry name" value="Nucleotide-bd_a/b_plait_sf"/>
</dbReference>
<dbReference type="Proteomes" id="UP001485043">
    <property type="component" value="Unassembled WGS sequence"/>
</dbReference>
<keyword evidence="4" id="KW-0747">Spliceosome</keyword>
<evidence type="ECO:0000256" key="10">
    <source>
        <dbReference type="PROSITE-ProRule" id="PRU00176"/>
    </source>
</evidence>
<evidence type="ECO:0000256" key="5">
    <source>
        <dbReference type="ARBA" id="ARBA00022737"/>
    </source>
</evidence>
<dbReference type="PANTHER" id="PTHR10501">
    <property type="entry name" value="U1 SMALL NUCLEAR RIBONUCLEOPROTEIN A/U2 SMALL NUCLEAR RIBONUCLEOPROTEIN B"/>
    <property type="match status" value="1"/>
</dbReference>
<dbReference type="CDD" id="cd12247">
    <property type="entry name" value="RRM2_U1A_like"/>
    <property type="match status" value="1"/>
</dbReference>
<accession>A0AAW1SNJ4</accession>
<dbReference type="InterPro" id="IPR035979">
    <property type="entry name" value="RBD_domain_sf"/>
</dbReference>
<dbReference type="GO" id="GO:0030532">
    <property type="term" value="C:small nuclear ribonucleoprotein complex"/>
    <property type="evidence" value="ECO:0007669"/>
    <property type="project" value="UniProtKB-ARBA"/>
</dbReference>
<evidence type="ECO:0000256" key="4">
    <source>
        <dbReference type="ARBA" id="ARBA00022728"/>
    </source>
</evidence>
<evidence type="ECO:0000256" key="11">
    <source>
        <dbReference type="SAM" id="MobiDB-lite"/>
    </source>
</evidence>
<sequence>MAAAEVQPSVDSARQPKETLYCHNLNEKLKKEDLKKCLYAIFSQFGRILDIVSLKTYRLRGQAWITFADTNAATIALNSMNGFPFFDKPMKLEFAKTPGDAILKLRGQFDEKQKKERSKQSAAARAEHLQRSKDRPSAAGGGGASQAAGGGREEMQPPNKILFLQNLPEQTNAQMLEMLFNQYSGFKEVRMVPARPGIAFVEYDSDMQASVAMSGLQDFQVTANNKMRVTYAKQ</sequence>
<feature type="region of interest" description="Disordered" evidence="11">
    <location>
        <begin position="107"/>
        <end position="156"/>
    </location>
</feature>
<gene>
    <name evidence="13" type="ORF">WJX84_011571</name>
</gene>
<name>A0AAW1SNJ4_9CHLO</name>
<keyword evidence="9" id="KW-0687">Ribonucleoprotein</keyword>
<dbReference type="PROSITE" id="PS50102">
    <property type="entry name" value="RRM"/>
    <property type="match status" value="2"/>
</dbReference>
<organism evidence="13 14">
    <name type="scientific">Apatococcus fuscideae</name>
    <dbReference type="NCBI Taxonomy" id="2026836"/>
    <lineage>
        <taxon>Eukaryota</taxon>
        <taxon>Viridiplantae</taxon>
        <taxon>Chlorophyta</taxon>
        <taxon>core chlorophytes</taxon>
        <taxon>Trebouxiophyceae</taxon>
        <taxon>Chlorellales</taxon>
        <taxon>Chlorellaceae</taxon>
        <taxon>Apatococcus</taxon>
    </lineage>
</organism>
<evidence type="ECO:0000256" key="7">
    <source>
        <dbReference type="ARBA" id="ARBA00023187"/>
    </source>
</evidence>
<evidence type="ECO:0000256" key="3">
    <source>
        <dbReference type="ARBA" id="ARBA00022664"/>
    </source>
</evidence>
<dbReference type="FunFam" id="3.30.70.330:FF:000039">
    <property type="entry name" value="U1 small nuclear ribonucleoprotein A"/>
    <property type="match status" value="1"/>
</dbReference>
<dbReference type="SUPFAM" id="SSF54928">
    <property type="entry name" value="RNA-binding domain, RBD"/>
    <property type="match status" value="1"/>
</dbReference>
<dbReference type="AlphaFoldDB" id="A0AAW1SNJ4"/>
<comment type="subcellular location">
    <subcellularLocation>
        <location evidence="1">Nucleus</location>
    </subcellularLocation>
</comment>
<evidence type="ECO:0000256" key="8">
    <source>
        <dbReference type="ARBA" id="ARBA00023242"/>
    </source>
</evidence>
<dbReference type="Pfam" id="PF00076">
    <property type="entry name" value="RRM_1"/>
    <property type="match status" value="2"/>
</dbReference>
<feature type="domain" description="RRM" evidence="12">
    <location>
        <begin position="18"/>
        <end position="97"/>
    </location>
</feature>
<dbReference type="InterPro" id="IPR000504">
    <property type="entry name" value="RRM_dom"/>
</dbReference>
<proteinExistence type="inferred from homology"/>
<comment type="caution">
    <text evidence="13">The sequence shown here is derived from an EMBL/GenBank/DDBJ whole genome shotgun (WGS) entry which is preliminary data.</text>
</comment>
<evidence type="ECO:0000259" key="12">
    <source>
        <dbReference type="PROSITE" id="PS50102"/>
    </source>
</evidence>
<evidence type="ECO:0000256" key="2">
    <source>
        <dbReference type="ARBA" id="ARBA00007243"/>
    </source>
</evidence>
<keyword evidence="6 10" id="KW-0694">RNA-binding</keyword>
<dbReference type="GO" id="GO:0008380">
    <property type="term" value="P:RNA splicing"/>
    <property type="evidence" value="ECO:0007669"/>
    <property type="project" value="UniProtKB-KW"/>
</dbReference>
<dbReference type="FunFam" id="3.30.70.330:FF:000029">
    <property type="entry name" value="U2 small nuclear ribonucleoprotein B"/>
    <property type="match status" value="1"/>
</dbReference>
<feature type="compositionally biased region" description="Gly residues" evidence="11">
    <location>
        <begin position="139"/>
        <end position="150"/>
    </location>
</feature>
<reference evidence="13 14" key="1">
    <citation type="journal article" date="2024" name="Nat. Commun.">
        <title>Phylogenomics reveals the evolutionary origins of lichenization in chlorophyte algae.</title>
        <authorList>
            <person name="Puginier C."/>
            <person name="Libourel C."/>
            <person name="Otte J."/>
            <person name="Skaloud P."/>
            <person name="Haon M."/>
            <person name="Grisel S."/>
            <person name="Petersen M."/>
            <person name="Berrin J.G."/>
            <person name="Delaux P.M."/>
            <person name="Dal Grande F."/>
            <person name="Keller J."/>
        </authorList>
    </citation>
    <scope>NUCLEOTIDE SEQUENCE [LARGE SCALE GENOMIC DNA]</scope>
    <source>
        <strain evidence="13 14">SAG 2523</strain>
    </source>
</reference>
<dbReference type="EMBL" id="JALJOV010001433">
    <property type="protein sequence ID" value="KAK9847957.1"/>
    <property type="molecule type" value="Genomic_DNA"/>
</dbReference>
<dbReference type="Gene3D" id="3.30.70.330">
    <property type="match status" value="2"/>
</dbReference>
<dbReference type="GO" id="GO:0005681">
    <property type="term" value="C:spliceosomal complex"/>
    <property type="evidence" value="ECO:0007669"/>
    <property type="project" value="UniProtKB-KW"/>
</dbReference>
<dbReference type="GO" id="GO:0006397">
    <property type="term" value="P:mRNA processing"/>
    <property type="evidence" value="ECO:0007669"/>
    <property type="project" value="UniProtKB-KW"/>
</dbReference>
<evidence type="ECO:0000256" key="9">
    <source>
        <dbReference type="ARBA" id="ARBA00023274"/>
    </source>
</evidence>
<dbReference type="SMART" id="SM00360">
    <property type="entry name" value="RRM"/>
    <property type="match status" value="2"/>
</dbReference>